<dbReference type="STRING" id="307121.GA0070620_0271"/>
<evidence type="ECO:0000256" key="1">
    <source>
        <dbReference type="SAM" id="SignalP"/>
    </source>
</evidence>
<dbReference type="PATRIC" id="fig|307121.4.peg.291"/>
<accession>A0A1C3MWX5</accession>
<reference evidence="3" key="1">
    <citation type="submission" date="2016-06" db="EMBL/GenBank/DDBJ databases">
        <authorList>
            <person name="Varghese N."/>
        </authorList>
    </citation>
    <scope>NUCLEOTIDE SEQUENCE [LARGE SCALE GENOMIC DNA]</scope>
    <source>
        <strain evidence="3">DSM 45344</strain>
    </source>
</reference>
<dbReference type="EMBL" id="LT598496">
    <property type="protein sequence ID" value="SBV24830.1"/>
    <property type="molecule type" value="Genomic_DNA"/>
</dbReference>
<feature type="chain" id="PRO_5008678396" evidence="1">
    <location>
        <begin position="28"/>
        <end position="296"/>
    </location>
</feature>
<keyword evidence="1" id="KW-0732">Signal</keyword>
<dbReference type="AlphaFoldDB" id="A0A1C3MWX5"/>
<dbReference type="RefSeq" id="WP_091587758.1">
    <property type="nucleotide sequence ID" value="NZ_JBHRWG010000002.1"/>
</dbReference>
<sequence>MKRLSSAAFVLALSMGIAIAPAASAYAATDRSGAERLNIPNSSACKAGRTVMQGMVAGPGGQLYIIFTKAAGAEPVLSRWLRDGSTWDGTSWVCAGAPTSIPTLGHGNDLAYNSNYLGQGPALIATQGSQSAFLSDKVTIVRLNADGSIGTTGEVRLPIGNISGLCYSATAAGGAGKYAARRLGSLWTHPGAGALTSGWTLVKSNLTSHDNRSDQGIDCSENYVWNTKSINTSTPDTGWNWVYQYNWSGGDVESDIGIPGNNLTDEIEDVTHVGSEFFVGVNRNDGLADSVKVFIE</sequence>
<dbReference type="Proteomes" id="UP000199393">
    <property type="component" value="Chromosome I"/>
</dbReference>
<evidence type="ECO:0000313" key="2">
    <source>
        <dbReference type="EMBL" id="SBV24830.1"/>
    </source>
</evidence>
<feature type="signal peptide" evidence="1">
    <location>
        <begin position="1"/>
        <end position="27"/>
    </location>
</feature>
<name>A0A1C3MWX5_9ACTN</name>
<keyword evidence="3" id="KW-1185">Reference proteome</keyword>
<dbReference type="OrthoDB" id="3351283at2"/>
<proteinExistence type="predicted"/>
<gene>
    <name evidence="2" type="ORF">GA0070620_0271</name>
</gene>
<protein>
    <submittedName>
        <fullName evidence="2">Uncharacterized protein</fullName>
    </submittedName>
</protein>
<evidence type="ECO:0000313" key="3">
    <source>
        <dbReference type="Proteomes" id="UP000199393"/>
    </source>
</evidence>
<organism evidence="2 3">
    <name type="scientific">Micromonospora krabiensis</name>
    <dbReference type="NCBI Taxonomy" id="307121"/>
    <lineage>
        <taxon>Bacteria</taxon>
        <taxon>Bacillati</taxon>
        <taxon>Actinomycetota</taxon>
        <taxon>Actinomycetes</taxon>
        <taxon>Micromonosporales</taxon>
        <taxon>Micromonosporaceae</taxon>
        <taxon>Micromonospora</taxon>
    </lineage>
</organism>